<protein>
    <submittedName>
        <fullName evidence="1">Uncharacterized protein</fullName>
    </submittedName>
</protein>
<accession>A0A0E9U1I8</accession>
<sequence>MTLDTPTICIHTLILTHQSYKYIHTHNYTHRAPI</sequence>
<dbReference type="EMBL" id="GBXM01048896">
    <property type="protein sequence ID" value="JAH59681.1"/>
    <property type="molecule type" value="Transcribed_RNA"/>
</dbReference>
<reference evidence="1" key="1">
    <citation type="submission" date="2014-11" db="EMBL/GenBank/DDBJ databases">
        <authorList>
            <person name="Amaro Gonzalez C."/>
        </authorList>
    </citation>
    <scope>NUCLEOTIDE SEQUENCE</scope>
</reference>
<dbReference type="AlphaFoldDB" id="A0A0E9U1I8"/>
<evidence type="ECO:0000313" key="1">
    <source>
        <dbReference type="EMBL" id="JAH59681.1"/>
    </source>
</evidence>
<organism evidence="1">
    <name type="scientific">Anguilla anguilla</name>
    <name type="common">European freshwater eel</name>
    <name type="synonym">Muraena anguilla</name>
    <dbReference type="NCBI Taxonomy" id="7936"/>
    <lineage>
        <taxon>Eukaryota</taxon>
        <taxon>Metazoa</taxon>
        <taxon>Chordata</taxon>
        <taxon>Craniata</taxon>
        <taxon>Vertebrata</taxon>
        <taxon>Euteleostomi</taxon>
        <taxon>Actinopterygii</taxon>
        <taxon>Neopterygii</taxon>
        <taxon>Teleostei</taxon>
        <taxon>Anguilliformes</taxon>
        <taxon>Anguillidae</taxon>
        <taxon>Anguilla</taxon>
    </lineage>
</organism>
<reference evidence="1" key="2">
    <citation type="journal article" date="2015" name="Fish Shellfish Immunol.">
        <title>Early steps in the European eel (Anguilla anguilla)-Vibrio vulnificus interaction in the gills: Role of the RtxA13 toxin.</title>
        <authorList>
            <person name="Callol A."/>
            <person name="Pajuelo D."/>
            <person name="Ebbesson L."/>
            <person name="Teles M."/>
            <person name="MacKenzie S."/>
            <person name="Amaro C."/>
        </authorList>
    </citation>
    <scope>NUCLEOTIDE SEQUENCE</scope>
</reference>
<proteinExistence type="predicted"/>
<name>A0A0E9U1I8_ANGAN</name>